<name>A0A0F8WDZ4_9ZZZZ</name>
<organism evidence="1">
    <name type="scientific">marine sediment metagenome</name>
    <dbReference type="NCBI Taxonomy" id="412755"/>
    <lineage>
        <taxon>unclassified sequences</taxon>
        <taxon>metagenomes</taxon>
        <taxon>ecological metagenomes</taxon>
    </lineage>
</organism>
<evidence type="ECO:0000313" key="1">
    <source>
        <dbReference type="EMBL" id="KKK54758.1"/>
    </source>
</evidence>
<gene>
    <name evidence="1" type="ORF">LCGC14_3081510</name>
</gene>
<dbReference type="EMBL" id="LAZR01065833">
    <property type="protein sequence ID" value="KKK54758.1"/>
    <property type="molecule type" value="Genomic_DNA"/>
</dbReference>
<proteinExistence type="predicted"/>
<comment type="caution">
    <text evidence="1">The sequence shown here is derived from an EMBL/GenBank/DDBJ whole genome shotgun (WGS) entry which is preliminary data.</text>
</comment>
<dbReference type="AlphaFoldDB" id="A0A0F8WDZ4"/>
<reference evidence="1" key="1">
    <citation type="journal article" date="2015" name="Nature">
        <title>Complex archaea that bridge the gap between prokaryotes and eukaryotes.</title>
        <authorList>
            <person name="Spang A."/>
            <person name="Saw J.H."/>
            <person name="Jorgensen S.L."/>
            <person name="Zaremba-Niedzwiedzka K."/>
            <person name="Martijn J."/>
            <person name="Lind A.E."/>
            <person name="van Eijk R."/>
            <person name="Schleper C."/>
            <person name="Guy L."/>
            <person name="Ettema T.J."/>
        </authorList>
    </citation>
    <scope>NUCLEOTIDE SEQUENCE</scope>
</reference>
<sequence length="31" mass="3189">AVIYPLAQVTYNGLIGGTKVEQVLASALNKG</sequence>
<feature type="non-terminal residue" evidence="1">
    <location>
        <position position="1"/>
    </location>
</feature>
<protein>
    <submittedName>
        <fullName evidence="1">Uncharacterized protein</fullName>
    </submittedName>
</protein>
<accession>A0A0F8WDZ4</accession>